<reference evidence="1 2" key="1">
    <citation type="submission" date="2019-12" db="EMBL/GenBank/DDBJ databases">
        <title>Shinella kummerowiae sp. nov., a symbiotic bacterium isolated from root nodules of the herbal legume Kummerowia stipulacea.</title>
        <authorList>
            <person name="Gao J."/>
        </authorList>
    </citation>
    <scope>NUCLEOTIDE SEQUENCE [LARGE SCALE GENOMIC DNA]</scope>
    <source>
        <strain evidence="1 2">CCBAU 25048</strain>
    </source>
</reference>
<organism evidence="1 2">
    <name type="scientific">Shinella kummerowiae</name>
    <dbReference type="NCBI Taxonomy" id="417745"/>
    <lineage>
        <taxon>Bacteria</taxon>
        <taxon>Pseudomonadati</taxon>
        <taxon>Pseudomonadota</taxon>
        <taxon>Alphaproteobacteria</taxon>
        <taxon>Hyphomicrobiales</taxon>
        <taxon>Rhizobiaceae</taxon>
        <taxon>Shinella</taxon>
    </lineage>
</organism>
<protein>
    <submittedName>
        <fullName evidence="1">DUF2849 domain-containing protein</fullName>
    </submittedName>
</protein>
<sequence>MADKVLTANRLSDGISVWLDAAGTWNEHLQSAFVARHKEAVEALEATGKQAYADNKVVDVNVVDVEEFDGVLRPLRMRERIRAEGPSISYAAGYAGLIATAAPAA</sequence>
<dbReference type="InterPro" id="IPR021270">
    <property type="entry name" value="DUF2849"/>
</dbReference>
<dbReference type="EMBL" id="WUMK01000004">
    <property type="protein sequence ID" value="MXN45793.1"/>
    <property type="molecule type" value="Genomic_DNA"/>
</dbReference>
<keyword evidence="2" id="KW-1185">Reference proteome</keyword>
<dbReference type="AlphaFoldDB" id="A0A6N8SAY2"/>
<dbReference type="OrthoDB" id="9815695at2"/>
<accession>A0A6N8SAY2</accession>
<evidence type="ECO:0000313" key="1">
    <source>
        <dbReference type="EMBL" id="MXN45793.1"/>
    </source>
</evidence>
<proteinExistence type="predicted"/>
<dbReference type="Proteomes" id="UP000435802">
    <property type="component" value="Unassembled WGS sequence"/>
</dbReference>
<dbReference type="Pfam" id="PF11011">
    <property type="entry name" value="DUF2849"/>
    <property type="match status" value="1"/>
</dbReference>
<evidence type="ECO:0000313" key="2">
    <source>
        <dbReference type="Proteomes" id="UP000435802"/>
    </source>
</evidence>
<gene>
    <name evidence="1" type="ORF">GR138_11370</name>
</gene>
<name>A0A6N8SAY2_9HYPH</name>
<dbReference type="RefSeq" id="WP_160859370.1">
    <property type="nucleotide sequence ID" value="NZ_WUMK01000004.1"/>
</dbReference>
<comment type="caution">
    <text evidence="1">The sequence shown here is derived from an EMBL/GenBank/DDBJ whole genome shotgun (WGS) entry which is preliminary data.</text>
</comment>